<comment type="cofactor">
    <cofactor evidence="1 5">
        <name>FAD</name>
        <dbReference type="ChEBI" id="CHEBI:57692"/>
    </cofactor>
</comment>
<dbReference type="AlphaFoldDB" id="A0AA88YPX5"/>
<dbReference type="InterPro" id="IPR000172">
    <property type="entry name" value="GMC_OxRdtase_N"/>
</dbReference>
<dbReference type="InterPro" id="IPR036188">
    <property type="entry name" value="FAD/NAD-bd_sf"/>
</dbReference>
<evidence type="ECO:0000256" key="2">
    <source>
        <dbReference type="ARBA" id="ARBA00010790"/>
    </source>
</evidence>
<dbReference type="GO" id="GO:0016614">
    <property type="term" value="F:oxidoreductase activity, acting on CH-OH group of donors"/>
    <property type="evidence" value="ECO:0007669"/>
    <property type="project" value="InterPro"/>
</dbReference>
<evidence type="ECO:0000256" key="5">
    <source>
        <dbReference type="PIRSR" id="PIRSR000137-2"/>
    </source>
</evidence>
<evidence type="ECO:0000256" key="1">
    <source>
        <dbReference type="ARBA" id="ARBA00001974"/>
    </source>
</evidence>
<dbReference type="PROSITE" id="PS00623">
    <property type="entry name" value="GMC_OXRED_1"/>
    <property type="match status" value="1"/>
</dbReference>
<evidence type="ECO:0000313" key="10">
    <source>
        <dbReference type="Proteomes" id="UP001186944"/>
    </source>
</evidence>
<dbReference type="SUPFAM" id="SSF54373">
    <property type="entry name" value="FAD-linked reductases, C-terminal domain"/>
    <property type="match status" value="1"/>
</dbReference>
<name>A0AA88YPX5_PINIB</name>
<dbReference type="GO" id="GO:0050660">
    <property type="term" value="F:flavin adenine dinucleotide binding"/>
    <property type="evidence" value="ECO:0007669"/>
    <property type="project" value="InterPro"/>
</dbReference>
<feature type="binding site" evidence="5">
    <location>
        <position position="223"/>
    </location>
    <ligand>
        <name>FAD</name>
        <dbReference type="ChEBI" id="CHEBI:57692"/>
    </ligand>
</feature>
<proteinExistence type="inferred from homology"/>
<evidence type="ECO:0000256" key="6">
    <source>
        <dbReference type="RuleBase" id="RU003968"/>
    </source>
</evidence>
<dbReference type="EMBL" id="VSWD01000005">
    <property type="protein sequence ID" value="KAK3103314.1"/>
    <property type="molecule type" value="Genomic_DNA"/>
</dbReference>
<feature type="domain" description="Glucose-methanol-choline oxidoreductase N-terminal" evidence="8">
    <location>
        <begin position="258"/>
        <end position="272"/>
    </location>
</feature>
<comment type="caution">
    <text evidence="9">The sequence shown here is derived from an EMBL/GenBank/DDBJ whole genome shotgun (WGS) entry which is preliminary data.</text>
</comment>
<dbReference type="Gene3D" id="3.50.50.60">
    <property type="entry name" value="FAD/NAD(P)-binding domain"/>
    <property type="match status" value="1"/>
</dbReference>
<sequence length="473" mass="53031">MYYLCFSVVGAGSAGAVLASRLSEDPSLSVLLLEAGGSNENYFLSDIPLAAPELQRGDADWNFVSTPQKNAMTALVDNVNFMPSGRLLGGSSSINYMLYTRGSRHDYDQWAKEGCDGWSYKDVLPYFIKSEDNRVPWLQDSCKENHITCVQVFIKLAKHVSSSVFGERDYVYFYQLLHFAIICNRFEHATLTTKDGVRASTANAFLRKASQRPNVDISVNSHVTKVLIKNKSAYGVEFIRGARKHKVHARREVIVSTGSVNTPKILMLSGIGPKMHLKSLNIPLEADLPVGENLQNHVGAPLYFFPNISLTITPDKAGTIWNKFLYATSGKDLILKSTEKNQNGFTILVNLLHPKSIGSVTLQSKDPFDPPIMEPEFLADRQHVATLIKGVKRALELGNTDTFKNLGINLDDTYIKFPECVQFKIPSEEYLECYIRHYLLAMYHYSSTCRMGKTEDPTSVVDSKLRYHVQHIV</sequence>
<reference evidence="9" key="1">
    <citation type="submission" date="2019-08" db="EMBL/GenBank/DDBJ databases">
        <title>The improved chromosome-level genome for the pearl oyster Pinctada fucata martensii using PacBio sequencing and Hi-C.</title>
        <authorList>
            <person name="Zheng Z."/>
        </authorList>
    </citation>
    <scope>NUCLEOTIDE SEQUENCE</scope>
    <source>
        <strain evidence="9">ZZ-2019</strain>
        <tissue evidence="9">Adductor muscle</tissue>
    </source>
</reference>
<keyword evidence="4 5" id="KW-0274">FAD</keyword>
<evidence type="ECO:0000259" key="7">
    <source>
        <dbReference type="PROSITE" id="PS00623"/>
    </source>
</evidence>
<dbReference type="Gene3D" id="3.30.410.40">
    <property type="match status" value="1"/>
</dbReference>
<dbReference type="PIRSF" id="PIRSF000137">
    <property type="entry name" value="Alcohol_oxidase"/>
    <property type="match status" value="1"/>
</dbReference>
<keyword evidence="10" id="KW-1185">Reference proteome</keyword>
<evidence type="ECO:0000259" key="8">
    <source>
        <dbReference type="PROSITE" id="PS00624"/>
    </source>
</evidence>
<accession>A0AA88YPX5</accession>
<dbReference type="SUPFAM" id="SSF51905">
    <property type="entry name" value="FAD/NAD(P)-binding domain"/>
    <property type="match status" value="1"/>
</dbReference>
<dbReference type="PANTHER" id="PTHR11552">
    <property type="entry name" value="GLUCOSE-METHANOL-CHOLINE GMC OXIDOREDUCTASE"/>
    <property type="match status" value="1"/>
</dbReference>
<feature type="domain" description="Glucose-methanol-choline oxidoreductase N-terminal" evidence="7">
    <location>
        <begin position="85"/>
        <end position="108"/>
    </location>
</feature>
<keyword evidence="3 6" id="KW-0285">Flavoprotein</keyword>
<organism evidence="9 10">
    <name type="scientific">Pinctada imbricata</name>
    <name type="common">Atlantic pearl-oyster</name>
    <name type="synonym">Pinctada martensii</name>
    <dbReference type="NCBI Taxonomy" id="66713"/>
    <lineage>
        <taxon>Eukaryota</taxon>
        <taxon>Metazoa</taxon>
        <taxon>Spiralia</taxon>
        <taxon>Lophotrochozoa</taxon>
        <taxon>Mollusca</taxon>
        <taxon>Bivalvia</taxon>
        <taxon>Autobranchia</taxon>
        <taxon>Pteriomorphia</taxon>
        <taxon>Pterioida</taxon>
        <taxon>Pterioidea</taxon>
        <taxon>Pteriidae</taxon>
        <taxon>Pinctada</taxon>
    </lineage>
</organism>
<dbReference type="InterPro" id="IPR007867">
    <property type="entry name" value="GMC_OxRtase_C"/>
</dbReference>
<dbReference type="InterPro" id="IPR012132">
    <property type="entry name" value="GMC_OxRdtase"/>
</dbReference>
<evidence type="ECO:0000313" key="9">
    <source>
        <dbReference type="EMBL" id="KAK3103314.1"/>
    </source>
</evidence>
<dbReference type="Pfam" id="PF00732">
    <property type="entry name" value="GMC_oxred_N"/>
    <property type="match status" value="1"/>
</dbReference>
<protein>
    <recommendedName>
        <fullName evidence="7 8">Glucose-methanol-choline oxidoreductase N-terminal domain-containing protein</fullName>
    </recommendedName>
</protein>
<comment type="similarity">
    <text evidence="2 6">Belongs to the GMC oxidoreductase family.</text>
</comment>
<dbReference type="Pfam" id="PF05199">
    <property type="entry name" value="GMC_oxred_C"/>
    <property type="match status" value="1"/>
</dbReference>
<dbReference type="PROSITE" id="PS00624">
    <property type="entry name" value="GMC_OXRED_2"/>
    <property type="match status" value="1"/>
</dbReference>
<dbReference type="Proteomes" id="UP001186944">
    <property type="component" value="Unassembled WGS sequence"/>
</dbReference>
<gene>
    <name evidence="9" type="ORF">FSP39_018439</name>
</gene>
<evidence type="ECO:0000256" key="3">
    <source>
        <dbReference type="ARBA" id="ARBA00022630"/>
    </source>
</evidence>
<evidence type="ECO:0000256" key="4">
    <source>
        <dbReference type="ARBA" id="ARBA00022827"/>
    </source>
</evidence>
<dbReference type="PANTHER" id="PTHR11552:SF147">
    <property type="entry name" value="CHOLINE DEHYDROGENASE, MITOCHONDRIAL"/>
    <property type="match status" value="1"/>
</dbReference>